<evidence type="ECO:0000313" key="1">
    <source>
        <dbReference type="EMBL" id="HIS36299.1"/>
    </source>
</evidence>
<accession>A0A9D1EZ98</accession>
<organism evidence="1 2">
    <name type="scientific">Candidatus Scatousia excrementigallinarum</name>
    <dbReference type="NCBI Taxonomy" id="2840935"/>
    <lineage>
        <taxon>Bacteria</taxon>
        <taxon>Candidatus Scatousia</taxon>
    </lineage>
</organism>
<comment type="caution">
    <text evidence="1">The sequence shown here is derived from an EMBL/GenBank/DDBJ whole genome shotgun (WGS) entry which is preliminary data.</text>
</comment>
<gene>
    <name evidence="1" type="ORF">IAC10_06680</name>
</gene>
<evidence type="ECO:0000313" key="2">
    <source>
        <dbReference type="Proteomes" id="UP000823928"/>
    </source>
</evidence>
<reference evidence="1" key="1">
    <citation type="submission" date="2020-10" db="EMBL/GenBank/DDBJ databases">
        <authorList>
            <person name="Gilroy R."/>
        </authorList>
    </citation>
    <scope>NUCLEOTIDE SEQUENCE</scope>
    <source>
        <strain evidence="1">6276</strain>
    </source>
</reference>
<dbReference type="Proteomes" id="UP000823928">
    <property type="component" value="Unassembled WGS sequence"/>
</dbReference>
<proteinExistence type="predicted"/>
<dbReference type="AlphaFoldDB" id="A0A9D1EZ98"/>
<sequence>MTDEINRKVTNIFSRHNKDLPPASNEKVKFYAGFNYVRIDKDTNGNKFNAEHLLKYAQGCHYIVRVMREYKGDTVLYNYDVPNNDLFKFIKSFEENTLDGKIIEIEKYFPDELA</sequence>
<reference evidence="1" key="2">
    <citation type="journal article" date="2021" name="PeerJ">
        <title>Extensive microbial diversity within the chicken gut microbiome revealed by metagenomics and culture.</title>
        <authorList>
            <person name="Gilroy R."/>
            <person name="Ravi A."/>
            <person name="Getino M."/>
            <person name="Pursley I."/>
            <person name="Horton D.L."/>
            <person name="Alikhan N.F."/>
            <person name="Baker D."/>
            <person name="Gharbi K."/>
            <person name="Hall N."/>
            <person name="Watson M."/>
            <person name="Adriaenssens E.M."/>
            <person name="Foster-Nyarko E."/>
            <person name="Jarju S."/>
            <person name="Secka A."/>
            <person name="Antonio M."/>
            <person name="Oren A."/>
            <person name="Chaudhuri R.R."/>
            <person name="La Ragione R."/>
            <person name="Hildebrand F."/>
            <person name="Pallen M.J."/>
        </authorList>
    </citation>
    <scope>NUCLEOTIDE SEQUENCE</scope>
    <source>
        <strain evidence="1">6276</strain>
    </source>
</reference>
<protein>
    <submittedName>
        <fullName evidence="1">Uncharacterized protein</fullName>
    </submittedName>
</protein>
<dbReference type="EMBL" id="DVIU01000135">
    <property type="protein sequence ID" value="HIS36299.1"/>
    <property type="molecule type" value="Genomic_DNA"/>
</dbReference>
<name>A0A9D1EZ98_9BACT</name>